<dbReference type="InterPro" id="IPR002589">
    <property type="entry name" value="Macro_dom"/>
</dbReference>
<name>A0ABS9MKZ8_9FIRM</name>
<organism evidence="2 3">
    <name type="scientific">Anaeromassilibacillus senegalensis</name>
    <dbReference type="NCBI Taxonomy" id="1673717"/>
    <lineage>
        <taxon>Bacteria</taxon>
        <taxon>Bacillati</taxon>
        <taxon>Bacillota</taxon>
        <taxon>Clostridia</taxon>
        <taxon>Eubacteriales</taxon>
        <taxon>Acutalibacteraceae</taxon>
        <taxon>Anaeromassilibacillus</taxon>
    </lineage>
</organism>
<dbReference type="Pfam" id="PF01661">
    <property type="entry name" value="Macro"/>
    <property type="match status" value="1"/>
</dbReference>
<dbReference type="Proteomes" id="UP001298681">
    <property type="component" value="Unassembled WGS sequence"/>
</dbReference>
<dbReference type="InterPro" id="IPR043472">
    <property type="entry name" value="Macro_dom-like"/>
</dbReference>
<dbReference type="PANTHER" id="PTHR11106:SF27">
    <property type="entry name" value="MACRO DOMAIN-CONTAINING PROTEIN"/>
    <property type="match status" value="1"/>
</dbReference>
<protein>
    <submittedName>
        <fullName evidence="2">O-acetyl-ADP-ribose deacetylase</fullName>
    </submittedName>
</protein>
<sequence>MDLQIVRGDITTFPVDAIVNAANTSLLGGGGVDGAIHRAAGPELLAECRTLHGCKTGKAKITKGYRLPAKYVIHTPGPVWNGGGSHEAELLESCYRSCLELAEANGCRTVAFPSISTGVYHFPLEQAAEIAVRTILEYGKGGTALEVVEMVCFDGRTKAAYDAALAKMKER</sequence>
<dbReference type="CDD" id="cd02908">
    <property type="entry name" value="Macro_OAADPr_deacetylase"/>
    <property type="match status" value="1"/>
</dbReference>
<accession>A0ABS9MKZ8</accession>
<evidence type="ECO:0000313" key="3">
    <source>
        <dbReference type="Proteomes" id="UP001298681"/>
    </source>
</evidence>
<dbReference type="SMART" id="SM00506">
    <property type="entry name" value="A1pp"/>
    <property type="match status" value="1"/>
</dbReference>
<dbReference type="NCBIfam" id="NF001664">
    <property type="entry name" value="PRK00431.1-6"/>
    <property type="match status" value="1"/>
</dbReference>
<evidence type="ECO:0000259" key="1">
    <source>
        <dbReference type="PROSITE" id="PS51154"/>
    </source>
</evidence>
<dbReference type="PANTHER" id="PTHR11106">
    <property type="entry name" value="GANGLIOSIDE INDUCED DIFFERENTIATION ASSOCIATED PROTEIN 2-RELATED"/>
    <property type="match status" value="1"/>
</dbReference>
<keyword evidence="3" id="KW-1185">Reference proteome</keyword>
<reference evidence="2 3" key="1">
    <citation type="submission" date="2022-01" db="EMBL/GenBank/DDBJ databases">
        <title>Collection of gut derived symbiotic bacterial strains cultured from healthy donors.</title>
        <authorList>
            <person name="Lin H."/>
            <person name="Kohout C."/>
            <person name="Waligurski E."/>
            <person name="Pamer E.G."/>
        </authorList>
    </citation>
    <scope>NUCLEOTIDE SEQUENCE [LARGE SCALE GENOMIC DNA]</scope>
    <source>
        <strain evidence="2 3">DFI.7.58</strain>
    </source>
</reference>
<dbReference type="SUPFAM" id="SSF52949">
    <property type="entry name" value="Macro domain-like"/>
    <property type="match status" value="1"/>
</dbReference>
<feature type="domain" description="Macro" evidence="1">
    <location>
        <begin position="1"/>
        <end position="169"/>
    </location>
</feature>
<comment type="caution">
    <text evidence="2">The sequence shown here is derived from an EMBL/GenBank/DDBJ whole genome shotgun (WGS) entry which is preliminary data.</text>
</comment>
<proteinExistence type="predicted"/>
<dbReference type="RefSeq" id="WP_191405523.1">
    <property type="nucleotide sequence ID" value="NZ_JAKNHQ010000016.1"/>
</dbReference>
<dbReference type="PROSITE" id="PS51154">
    <property type="entry name" value="MACRO"/>
    <property type="match status" value="1"/>
</dbReference>
<dbReference type="Gene3D" id="3.40.220.10">
    <property type="entry name" value="Leucine Aminopeptidase, subunit E, domain 1"/>
    <property type="match status" value="1"/>
</dbReference>
<dbReference type="EMBL" id="JAKNHQ010000016">
    <property type="protein sequence ID" value="MCG4611465.1"/>
    <property type="molecule type" value="Genomic_DNA"/>
</dbReference>
<evidence type="ECO:0000313" key="2">
    <source>
        <dbReference type="EMBL" id="MCG4611465.1"/>
    </source>
</evidence>
<gene>
    <name evidence="2" type="ORF">L0P57_11060</name>
</gene>